<protein>
    <submittedName>
        <fullName evidence="1">Putative LRR containing protein</fullName>
    </submittedName>
</protein>
<evidence type="ECO:0000313" key="1">
    <source>
        <dbReference type="EMBL" id="ELQ76601.1"/>
    </source>
</evidence>
<dbReference type="OMA" id="IICWKCS"/>
<dbReference type="EMBL" id="JH993832">
    <property type="protein sequence ID" value="ELQ76601.1"/>
    <property type="molecule type" value="Genomic_DNA"/>
</dbReference>
<gene>
    <name evidence="1" type="ORF">THOM_0316</name>
</gene>
<name>L7JZY3_TRAHO</name>
<dbReference type="VEuPathDB" id="MicrosporidiaDB:THOM_0316"/>
<organism evidence="1 2">
    <name type="scientific">Trachipleistophora hominis</name>
    <name type="common">Microsporidian parasite</name>
    <dbReference type="NCBI Taxonomy" id="72359"/>
    <lineage>
        <taxon>Eukaryota</taxon>
        <taxon>Fungi</taxon>
        <taxon>Fungi incertae sedis</taxon>
        <taxon>Microsporidia</taxon>
        <taxon>Pleistophoridae</taxon>
        <taxon>Trachipleistophora</taxon>
    </lineage>
</organism>
<reference evidence="1 2" key="1">
    <citation type="journal article" date="2012" name="PLoS Pathog.">
        <title>The genome of the obligate intracellular parasite Trachipleistophora hominis: new insights into microsporidian genome dynamics and reductive evolution.</title>
        <authorList>
            <person name="Heinz E."/>
            <person name="Williams T.A."/>
            <person name="Nakjang S."/>
            <person name="Noel C.J."/>
            <person name="Swan D.C."/>
            <person name="Goldberg A.V."/>
            <person name="Harris S.R."/>
            <person name="Weinmaier T."/>
            <person name="Markert S."/>
            <person name="Becher D."/>
            <person name="Bernhardt J."/>
            <person name="Dagan T."/>
            <person name="Hacker C."/>
            <person name="Lucocq J.M."/>
            <person name="Schweder T."/>
            <person name="Rattei T."/>
            <person name="Hall N."/>
            <person name="Hirt R.P."/>
            <person name="Embley T.M."/>
        </authorList>
    </citation>
    <scope>NUCLEOTIDE SEQUENCE [LARGE SCALE GENOMIC DNA]</scope>
</reference>
<dbReference type="AlphaFoldDB" id="L7JZY3"/>
<dbReference type="OrthoDB" id="10463835at2759"/>
<keyword evidence="2" id="KW-1185">Reference proteome</keyword>
<dbReference type="HOGENOM" id="CLU_012976_0_0_1"/>
<evidence type="ECO:0000313" key="2">
    <source>
        <dbReference type="Proteomes" id="UP000011185"/>
    </source>
</evidence>
<sequence>MHFYLRKYAETLLKHIILFEKGVDGSNEYVILEDLKDTAIPNYLSACIKSESESLPTSTIDKDNSRWNAKNVDDRKQNSTQNKLSYFSGLLGFEQLDYEPYYTVMEREEHITYQVINVPFQKSFFEKIVSISQNNIPYFTIDEICIIITEIIPHNDRPELFVYAICIYLYKNPDLVAKMRSMADNSEPIAHHDYQTNILSSFVFNTRYTKNSFREIIDSHVTFMLINQKDKNDAIYALPGQKCKEKIVFCFSMNNLLLGFLIKHLLMNYRTFEANQNVLNSSVCKELHDSLESVTILDINNEKGFTIFNSTTEEQFLAYKLDLIMKSELLQIKCIKSINLYFGYFCQEYDFTCLENLKNLNRIICWKCSLEFVRSIPKHIQVEMHLAEDNTGRIFRKVPKNVVESSFNRCHIYDGSKIPDTLRSIAIQRCRIGRNDTLVFDRKYDYITVEVSKVTIIKFCECFLFEEIVLGASGNSTFRFTNEYTKDRGSVELINAKIVKMQQMVTIGGDIRDVTFEHVKLPLDTVIAFEEGNQRIKISKSRGAFDLKAYIGSILQFKRDTMIEILPTSNSTTNLSRITLQNIQLEQNIVFADTCVHVELINIRMINNSLIKLNKACKQLVMNECNGAIDINDVNSFDRIVICFCINGNNDIKFIGSQTVDHLHLHNICTDVESITSNLKCFKNVKHLQFTFNYSDQTGALTGHSSKTSWRVVLRNILCRNPYRTLDELLPQADYWKALVSSGAEHSVNYILSKVLSENSKDLITKLELSSVAITQKNYKLFVNLPRLSVLNVQSAGIHLNFFKFVPMSLRILNISDSYILRRNSELEGNNTCEELQSRSNNINVITIDVKALLQLHNIGTLLPSLQIIKIEFDPKEITGTISSGETLNLRQLLIMCDESIHDQNYSAVQNCTFIAFIRMLAQRINLRSLQRCIVVSKTTSMVINPITFEILTIKHVVEPDNTKKLENKEDSSGN</sequence>
<accession>L7JZY3</accession>
<dbReference type="InParanoid" id="L7JZY3"/>
<dbReference type="Proteomes" id="UP000011185">
    <property type="component" value="Unassembled WGS sequence"/>
</dbReference>
<proteinExistence type="predicted"/>